<feature type="transmembrane region" description="Helical" evidence="13">
    <location>
        <begin position="49"/>
        <end position="70"/>
    </location>
</feature>
<dbReference type="EMBL" id="MDBO01000141">
    <property type="protein sequence ID" value="PMP05422.1"/>
    <property type="molecule type" value="Genomic_DNA"/>
</dbReference>
<evidence type="ECO:0000256" key="5">
    <source>
        <dbReference type="ARBA" id="ARBA00022617"/>
    </source>
</evidence>
<evidence type="ECO:0000313" key="15">
    <source>
        <dbReference type="EMBL" id="NMR71878.1"/>
    </source>
</evidence>
<feature type="domain" description="Cytochrome b561 bacterial/Ni-hydrogenase" evidence="14">
    <location>
        <begin position="11"/>
        <end position="180"/>
    </location>
</feature>
<dbReference type="GO" id="GO:0020037">
    <property type="term" value="F:heme binding"/>
    <property type="evidence" value="ECO:0007669"/>
    <property type="project" value="TreeGrafter"/>
</dbReference>
<evidence type="ECO:0000256" key="2">
    <source>
        <dbReference type="ARBA" id="ARBA00004651"/>
    </source>
</evidence>
<protein>
    <submittedName>
        <fullName evidence="16">Cytochrome b</fullName>
    </submittedName>
</protein>
<dbReference type="GO" id="GO:0046872">
    <property type="term" value="F:metal ion binding"/>
    <property type="evidence" value="ECO:0007669"/>
    <property type="project" value="UniProtKB-KW"/>
</dbReference>
<keyword evidence="18" id="KW-1185">Reference proteome</keyword>
<proteinExistence type="inferred from homology"/>
<evidence type="ECO:0000313" key="16">
    <source>
        <dbReference type="EMBL" id="PMP05422.1"/>
    </source>
</evidence>
<dbReference type="Pfam" id="PF01292">
    <property type="entry name" value="Ni_hydr_CYTB"/>
    <property type="match status" value="1"/>
</dbReference>
<feature type="transmembrane region" description="Helical" evidence="13">
    <location>
        <begin position="143"/>
        <end position="163"/>
    </location>
</feature>
<reference evidence="17" key="1">
    <citation type="submission" date="2016-07" db="EMBL/GenBank/DDBJ databases">
        <title>Nontailed viruses are major unrecognized killers of bacteria in the ocean.</title>
        <authorList>
            <person name="Kauffman K."/>
            <person name="Hussain F."/>
            <person name="Yang J."/>
            <person name="Arevalo P."/>
            <person name="Brown J."/>
            <person name="Cutler M."/>
            <person name="Kelly L."/>
            <person name="Polz M.F."/>
        </authorList>
    </citation>
    <scope>NUCLEOTIDE SEQUENCE [LARGE SCALE GENOMIC DNA]</scope>
    <source>
        <strain evidence="17">10N.222.49.A5</strain>
    </source>
</reference>
<accession>A0AAP8SUY2</accession>
<evidence type="ECO:0000256" key="12">
    <source>
        <dbReference type="ARBA" id="ARBA00037975"/>
    </source>
</evidence>
<keyword evidence="4" id="KW-1003">Cell membrane</keyword>
<comment type="similarity">
    <text evidence="12">Belongs to the cytochrome b561 family.</text>
</comment>
<keyword evidence="6 13" id="KW-0812">Transmembrane</keyword>
<keyword evidence="3" id="KW-0813">Transport</keyword>
<dbReference type="AlphaFoldDB" id="A0AAP8SUY2"/>
<keyword evidence="10" id="KW-0408">Iron</keyword>
<dbReference type="GO" id="GO:0009055">
    <property type="term" value="F:electron transfer activity"/>
    <property type="evidence" value="ECO:0007669"/>
    <property type="project" value="InterPro"/>
</dbReference>
<dbReference type="GO" id="GO:0022904">
    <property type="term" value="P:respiratory electron transport chain"/>
    <property type="evidence" value="ECO:0007669"/>
    <property type="project" value="InterPro"/>
</dbReference>
<keyword evidence="9 13" id="KW-1133">Transmembrane helix</keyword>
<evidence type="ECO:0000256" key="10">
    <source>
        <dbReference type="ARBA" id="ARBA00023004"/>
    </source>
</evidence>
<comment type="subcellular location">
    <subcellularLocation>
        <location evidence="2">Cell membrane</location>
        <topology evidence="2">Multi-pass membrane protein</topology>
    </subcellularLocation>
</comment>
<evidence type="ECO:0000313" key="17">
    <source>
        <dbReference type="Proteomes" id="UP000235611"/>
    </source>
</evidence>
<name>A0AAP8SUY2_9VIBR</name>
<dbReference type="InterPro" id="IPR052168">
    <property type="entry name" value="Cytochrome_b561_oxidase"/>
</dbReference>
<evidence type="ECO:0000256" key="7">
    <source>
        <dbReference type="ARBA" id="ARBA00022723"/>
    </source>
</evidence>
<keyword evidence="8" id="KW-0249">Electron transport</keyword>
<dbReference type="InterPro" id="IPR011577">
    <property type="entry name" value="Cyt_b561_bac/Ni-Hgenase"/>
</dbReference>
<dbReference type="GO" id="GO:0005886">
    <property type="term" value="C:plasma membrane"/>
    <property type="evidence" value="ECO:0007669"/>
    <property type="project" value="UniProtKB-SubCell"/>
</dbReference>
<dbReference type="SUPFAM" id="SSF81342">
    <property type="entry name" value="Transmembrane di-heme cytochromes"/>
    <property type="match status" value="1"/>
</dbReference>
<organism evidence="16 17">
    <name type="scientific">Vibrio breoganii</name>
    <dbReference type="NCBI Taxonomy" id="553239"/>
    <lineage>
        <taxon>Bacteria</taxon>
        <taxon>Pseudomonadati</taxon>
        <taxon>Pseudomonadota</taxon>
        <taxon>Gammaproteobacteria</taxon>
        <taxon>Vibrionales</taxon>
        <taxon>Vibrionaceae</taxon>
        <taxon>Vibrio</taxon>
    </lineage>
</organism>
<gene>
    <name evidence="16" type="ORF">BCS93_18830</name>
    <name evidence="15" type="ORF">HJ568_18305</name>
</gene>
<feature type="transmembrane region" description="Helical" evidence="13">
    <location>
        <begin position="20"/>
        <end position="37"/>
    </location>
</feature>
<evidence type="ECO:0000256" key="9">
    <source>
        <dbReference type="ARBA" id="ARBA00022989"/>
    </source>
</evidence>
<dbReference type="InterPro" id="IPR016174">
    <property type="entry name" value="Di-haem_cyt_TM"/>
</dbReference>
<reference evidence="16" key="3">
    <citation type="journal article" date="2018" name="Nature">
        <title>A major lineage of non-tailed dsDNA viruses as unrecognized killers of marine bacteria.</title>
        <authorList>
            <person name="Kauffman K.M."/>
            <person name="Hussain F.A."/>
            <person name="Yang J."/>
            <person name="Arevalo P."/>
            <person name="Brown J.M."/>
            <person name="Chang W.K."/>
            <person name="VanInsberghe D."/>
            <person name="Elsherbini J."/>
            <person name="Sharma R.S."/>
            <person name="Cutler M.B."/>
            <person name="Kelly L."/>
            <person name="Polz M.F."/>
        </authorList>
    </citation>
    <scope>NUCLEOTIDE SEQUENCE</scope>
    <source>
        <strain evidence="16">10N.222.49.A5</strain>
    </source>
</reference>
<dbReference type="Proteomes" id="UP000590068">
    <property type="component" value="Unassembled WGS sequence"/>
</dbReference>
<reference evidence="15 18" key="4">
    <citation type="submission" date="2020-04" db="EMBL/GenBank/DDBJ databases">
        <title>WGS-Seq of Vibrio isolated by the O'Toole Lab.</title>
        <authorList>
            <person name="Mckone K.P."/>
            <person name="Whitaker R."/>
            <person name="Sevigney J.L."/>
            <person name="Herring J.B."/>
            <person name="O'Toole G."/>
        </authorList>
    </citation>
    <scope>NUCLEOTIDE SEQUENCE [LARGE SCALE GENOMIC DNA]</scope>
    <source>
        <strain evidence="15 18">BS_02</strain>
    </source>
</reference>
<dbReference type="PANTHER" id="PTHR30529">
    <property type="entry name" value="CYTOCHROME B561"/>
    <property type="match status" value="1"/>
</dbReference>
<evidence type="ECO:0000313" key="18">
    <source>
        <dbReference type="Proteomes" id="UP000590068"/>
    </source>
</evidence>
<keyword evidence="7" id="KW-0479">Metal-binding</keyword>
<dbReference type="Gene3D" id="1.20.950.20">
    <property type="entry name" value="Transmembrane di-heme cytochromes, Chain C"/>
    <property type="match status" value="2"/>
</dbReference>
<dbReference type="EMBL" id="JABCJR010000056">
    <property type="protein sequence ID" value="NMR71878.1"/>
    <property type="molecule type" value="Genomic_DNA"/>
</dbReference>
<reference evidence="16" key="2">
    <citation type="submission" date="2016-07" db="EMBL/GenBank/DDBJ databases">
        <authorList>
            <person name="Kauffman K."/>
            <person name="Arevalo P."/>
            <person name="Polz M.F."/>
        </authorList>
    </citation>
    <scope>NUCLEOTIDE SEQUENCE</scope>
    <source>
        <strain evidence="16">10N.222.49.A5</strain>
    </source>
</reference>
<evidence type="ECO:0000256" key="11">
    <source>
        <dbReference type="ARBA" id="ARBA00023136"/>
    </source>
</evidence>
<evidence type="ECO:0000256" key="8">
    <source>
        <dbReference type="ARBA" id="ARBA00022982"/>
    </source>
</evidence>
<dbReference type="PANTHER" id="PTHR30529:SF1">
    <property type="entry name" value="CYTOCHROME B561 HOMOLOG 2"/>
    <property type="match status" value="1"/>
</dbReference>
<dbReference type="Proteomes" id="UP000235611">
    <property type="component" value="Unassembled WGS sequence"/>
</dbReference>
<evidence type="ECO:0000256" key="3">
    <source>
        <dbReference type="ARBA" id="ARBA00022448"/>
    </source>
</evidence>
<evidence type="ECO:0000256" key="13">
    <source>
        <dbReference type="SAM" id="Phobius"/>
    </source>
</evidence>
<comment type="caution">
    <text evidence="16">The sequence shown here is derived from an EMBL/GenBank/DDBJ whole genome shotgun (WGS) entry which is preliminary data.</text>
</comment>
<comment type="cofactor">
    <cofactor evidence="1">
        <name>heme b</name>
        <dbReference type="ChEBI" id="CHEBI:60344"/>
    </cofactor>
</comment>
<evidence type="ECO:0000256" key="4">
    <source>
        <dbReference type="ARBA" id="ARBA00022475"/>
    </source>
</evidence>
<keyword evidence="5" id="KW-0349">Heme</keyword>
<evidence type="ECO:0000256" key="1">
    <source>
        <dbReference type="ARBA" id="ARBA00001970"/>
    </source>
</evidence>
<evidence type="ECO:0000256" key="6">
    <source>
        <dbReference type="ARBA" id="ARBA00022692"/>
    </source>
</evidence>
<feature type="transmembrane region" description="Helical" evidence="13">
    <location>
        <begin position="91"/>
        <end position="110"/>
    </location>
</feature>
<sequence>MEKRTSTLKTYNRTARIIHWISAVTVIGMFAVGWWMVDLNYYSEWYQTAPFWHKSIGIILAGLTIFRVVWKAITGAPKVEGNAFEVKAAKSAHHLMYLLLFVLFASGYLISTEDGRGISVFDWFEVPGLGKLFEGQADLAGTVHYYVAFALIGLAAIHALAALKHHFIDKDDTLRKMIGGSK</sequence>
<dbReference type="RefSeq" id="WP_169042826.1">
    <property type="nucleotide sequence ID" value="NZ_JABBXC010000057.1"/>
</dbReference>
<evidence type="ECO:0000259" key="14">
    <source>
        <dbReference type="Pfam" id="PF01292"/>
    </source>
</evidence>
<keyword evidence="11 13" id="KW-0472">Membrane</keyword>